<dbReference type="NCBIfam" id="TIGR00677">
    <property type="entry name" value="fadh2_euk"/>
    <property type="match status" value="1"/>
</dbReference>
<reference evidence="9" key="1">
    <citation type="submission" date="2020-05" db="EMBL/GenBank/DDBJ databases">
        <title>Phylogenomic resolution of chytrid fungi.</title>
        <authorList>
            <person name="Stajich J.E."/>
            <person name="Amses K."/>
            <person name="Simmons R."/>
            <person name="Seto K."/>
            <person name="Myers J."/>
            <person name="Bonds A."/>
            <person name="Quandt C.A."/>
            <person name="Barry K."/>
            <person name="Liu P."/>
            <person name="Grigoriev I."/>
            <person name="Longcore J.E."/>
            <person name="James T.Y."/>
        </authorList>
    </citation>
    <scope>NUCLEOTIDE SEQUENCE</scope>
    <source>
        <strain evidence="9">JEL0513</strain>
    </source>
</reference>
<dbReference type="EMBL" id="JADGJH010000141">
    <property type="protein sequence ID" value="KAJ3136343.1"/>
    <property type="molecule type" value="Genomic_DNA"/>
</dbReference>
<name>A0AAD5T7F0_9FUNG</name>
<keyword evidence="7" id="KW-0560">Oxidoreductase</keyword>
<evidence type="ECO:0008006" key="11">
    <source>
        <dbReference type="Google" id="ProtNLM"/>
    </source>
</evidence>
<comment type="similarity">
    <text evidence="3">Belongs to the methylenetetrahydrofolate reductase family.</text>
</comment>
<evidence type="ECO:0000256" key="2">
    <source>
        <dbReference type="ARBA" id="ARBA00004777"/>
    </source>
</evidence>
<sequence>MKVTEKIERANANGRYFWSFEYFPPKTESGAVNLFERMERMKSLGPEFIDVTWGAGGSSSEETIKCVTTSQVAIGLETSMHLTCTNMPLEKLDWALERCKEIGIRNILALRGDAPRGVETWTASEGGFSNAIDLVKYIREKHGDWFCIGVAGYPEGHIENNDKEAEFAHFIQKAKLADYVVTQLFYEPDLFLSWYNRVRAAGIEIPILPGIMPIQTYAGFQRLIGREKTFVPAEVLAALEAVKDDDFAVREYGVKLAVEMCEKLKAGGHKGFHFYTMNLEKSVRQILQGVGFVSAAVATANTEE</sequence>
<keyword evidence="5" id="KW-0274">FAD</keyword>
<protein>
    <recommendedName>
        <fullName evidence="11">Methylenetetrahydrofolate reductase (NAD(P)H)</fullName>
    </recommendedName>
</protein>
<evidence type="ECO:0000256" key="6">
    <source>
        <dbReference type="ARBA" id="ARBA00022857"/>
    </source>
</evidence>
<dbReference type="PANTHER" id="PTHR45754">
    <property type="entry name" value="METHYLENETETRAHYDROFOLATE REDUCTASE"/>
    <property type="match status" value="1"/>
</dbReference>
<dbReference type="SUPFAM" id="SSF51730">
    <property type="entry name" value="FAD-linked oxidoreductase"/>
    <property type="match status" value="1"/>
</dbReference>
<dbReference type="FunFam" id="3.20.20.220:FF:000002">
    <property type="entry name" value="Methylenetetrahydrofolate reductase"/>
    <property type="match status" value="1"/>
</dbReference>
<dbReference type="GO" id="GO:0004489">
    <property type="term" value="F:methylenetetrahydrofolate reductase [NAD(P)H] activity"/>
    <property type="evidence" value="ECO:0007669"/>
    <property type="project" value="InterPro"/>
</dbReference>
<gene>
    <name evidence="9" type="ORF">HK100_001848</name>
</gene>
<evidence type="ECO:0000256" key="4">
    <source>
        <dbReference type="ARBA" id="ARBA00022630"/>
    </source>
</evidence>
<dbReference type="InterPro" id="IPR003171">
    <property type="entry name" value="Mehydrof_redctse-like"/>
</dbReference>
<organism evidence="9 10">
    <name type="scientific">Physocladia obscura</name>
    <dbReference type="NCBI Taxonomy" id="109957"/>
    <lineage>
        <taxon>Eukaryota</taxon>
        <taxon>Fungi</taxon>
        <taxon>Fungi incertae sedis</taxon>
        <taxon>Chytridiomycota</taxon>
        <taxon>Chytridiomycota incertae sedis</taxon>
        <taxon>Chytridiomycetes</taxon>
        <taxon>Chytridiales</taxon>
        <taxon>Chytriomycetaceae</taxon>
        <taxon>Physocladia</taxon>
    </lineage>
</organism>
<evidence type="ECO:0000256" key="8">
    <source>
        <dbReference type="RuleBase" id="RU004254"/>
    </source>
</evidence>
<dbReference type="InterPro" id="IPR029041">
    <property type="entry name" value="FAD-linked_oxidoreductase-like"/>
</dbReference>
<keyword evidence="10" id="KW-1185">Reference proteome</keyword>
<dbReference type="GO" id="GO:0009086">
    <property type="term" value="P:methionine biosynthetic process"/>
    <property type="evidence" value="ECO:0007669"/>
    <property type="project" value="TreeGrafter"/>
</dbReference>
<dbReference type="GO" id="GO:0035999">
    <property type="term" value="P:tetrahydrofolate interconversion"/>
    <property type="evidence" value="ECO:0007669"/>
    <property type="project" value="TreeGrafter"/>
</dbReference>
<comment type="pathway">
    <text evidence="2 8">One-carbon metabolism; tetrahydrofolate interconversion.</text>
</comment>
<dbReference type="GO" id="GO:0005829">
    <property type="term" value="C:cytosol"/>
    <property type="evidence" value="ECO:0007669"/>
    <property type="project" value="TreeGrafter"/>
</dbReference>
<keyword evidence="4" id="KW-0285">Flavoprotein</keyword>
<comment type="caution">
    <text evidence="9">The sequence shown here is derived from an EMBL/GenBank/DDBJ whole genome shotgun (WGS) entry which is preliminary data.</text>
</comment>
<accession>A0AAD5T7F0</accession>
<dbReference type="InterPro" id="IPR004621">
    <property type="entry name" value="Fadh2_euk"/>
</dbReference>
<keyword evidence="6" id="KW-0521">NADP</keyword>
<dbReference type="AlphaFoldDB" id="A0AAD5T7F0"/>
<proteinExistence type="inferred from homology"/>
<dbReference type="PANTHER" id="PTHR45754:SF3">
    <property type="entry name" value="METHYLENETETRAHYDROFOLATE REDUCTASE (NADPH)"/>
    <property type="match status" value="1"/>
</dbReference>
<evidence type="ECO:0000256" key="5">
    <source>
        <dbReference type="ARBA" id="ARBA00022827"/>
    </source>
</evidence>
<dbReference type="Pfam" id="PF02219">
    <property type="entry name" value="MTHFR"/>
    <property type="match status" value="1"/>
</dbReference>
<evidence type="ECO:0000256" key="7">
    <source>
        <dbReference type="ARBA" id="ARBA00023002"/>
    </source>
</evidence>
<dbReference type="Proteomes" id="UP001211907">
    <property type="component" value="Unassembled WGS sequence"/>
</dbReference>
<evidence type="ECO:0000313" key="10">
    <source>
        <dbReference type="Proteomes" id="UP001211907"/>
    </source>
</evidence>
<comment type="cofactor">
    <cofactor evidence="1">
        <name>FAD</name>
        <dbReference type="ChEBI" id="CHEBI:57692"/>
    </cofactor>
</comment>
<dbReference type="Gene3D" id="3.20.20.220">
    <property type="match status" value="1"/>
</dbReference>
<dbReference type="GO" id="GO:0071949">
    <property type="term" value="F:FAD binding"/>
    <property type="evidence" value="ECO:0007669"/>
    <property type="project" value="TreeGrafter"/>
</dbReference>
<evidence type="ECO:0000256" key="3">
    <source>
        <dbReference type="ARBA" id="ARBA00006743"/>
    </source>
</evidence>
<evidence type="ECO:0000313" key="9">
    <source>
        <dbReference type="EMBL" id="KAJ3136343.1"/>
    </source>
</evidence>
<evidence type="ECO:0000256" key="1">
    <source>
        <dbReference type="ARBA" id="ARBA00001974"/>
    </source>
</evidence>
<dbReference type="CDD" id="cd00537">
    <property type="entry name" value="MTHFR"/>
    <property type="match status" value="1"/>
</dbReference>